<evidence type="ECO:0000256" key="1">
    <source>
        <dbReference type="SAM" id="Phobius"/>
    </source>
</evidence>
<keyword evidence="1" id="KW-0812">Transmembrane</keyword>
<dbReference type="Proteomes" id="UP000663873">
    <property type="component" value="Unassembled WGS sequence"/>
</dbReference>
<comment type="caution">
    <text evidence="2">The sequence shown here is derived from an EMBL/GenBank/DDBJ whole genome shotgun (WGS) entry which is preliminary data.</text>
</comment>
<sequence>IDQYLPTCARIQWRQWSNIKTAHHLTILFIIGWLLHGILYLIYFDLAPSPGMDETSCASNSVAFRQCHTYDCIINLTCILPIFVSGFFRNLAS</sequence>
<keyword evidence="3" id="KW-1185">Reference proteome</keyword>
<feature type="transmembrane region" description="Helical" evidence="1">
    <location>
        <begin position="73"/>
        <end position="92"/>
    </location>
</feature>
<evidence type="ECO:0000313" key="2">
    <source>
        <dbReference type="EMBL" id="CAF4788420.1"/>
    </source>
</evidence>
<feature type="transmembrane region" description="Helical" evidence="1">
    <location>
        <begin position="21"/>
        <end position="43"/>
    </location>
</feature>
<proteinExistence type="predicted"/>
<feature type="non-terminal residue" evidence="2">
    <location>
        <position position="1"/>
    </location>
</feature>
<keyword evidence="1" id="KW-1133">Transmembrane helix</keyword>
<dbReference type="AlphaFoldDB" id="A0A821NN64"/>
<reference evidence="2" key="1">
    <citation type="submission" date="2021-02" db="EMBL/GenBank/DDBJ databases">
        <authorList>
            <person name="Nowell W R."/>
        </authorList>
    </citation>
    <scope>NUCLEOTIDE SEQUENCE</scope>
</reference>
<dbReference type="EMBL" id="CAJOBP010045833">
    <property type="protein sequence ID" value="CAF4788420.1"/>
    <property type="molecule type" value="Genomic_DNA"/>
</dbReference>
<name>A0A821NN64_9BILA</name>
<keyword evidence="1" id="KW-0472">Membrane</keyword>
<accession>A0A821NN64</accession>
<evidence type="ECO:0000313" key="3">
    <source>
        <dbReference type="Proteomes" id="UP000663873"/>
    </source>
</evidence>
<organism evidence="2 3">
    <name type="scientific">Rotaria socialis</name>
    <dbReference type="NCBI Taxonomy" id="392032"/>
    <lineage>
        <taxon>Eukaryota</taxon>
        <taxon>Metazoa</taxon>
        <taxon>Spiralia</taxon>
        <taxon>Gnathifera</taxon>
        <taxon>Rotifera</taxon>
        <taxon>Eurotatoria</taxon>
        <taxon>Bdelloidea</taxon>
        <taxon>Philodinida</taxon>
        <taxon>Philodinidae</taxon>
        <taxon>Rotaria</taxon>
    </lineage>
</organism>
<protein>
    <submittedName>
        <fullName evidence="2">Uncharacterized protein</fullName>
    </submittedName>
</protein>
<gene>
    <name evidence="2" type="ORF">UJA718_LOCUS40720</name>
</gene>